<dbReference type="EMBL" id="BAABBV010000001">
    <property type="protein sequence ID" value="GAA4155115.1"/>
    <property type="molecule type" value="Genomic_DNA"/>
</dbReference>
<dbReference type="Proteomes" id="UP001415169">
    <property type="component" value="Unassembled WGS sequence"/>
</dbReference>
<dbReference type="CDD" id="cd01841">
    <property type="entry name" value="NnaC_like"/>
    <property type="match status" value="1"/>
</dbReference>
<dbReference type="GO" id="GO:0016787">
    <property type="term" value="F:hydrolase activity"/>
    <property type="evidence" value="ECO:0007669"/>
    <property type="project" value="UniProtKB-KW"/>
</dbReference>
<evidence type="ECO:0000313" key="2">
    <source>
        <dbReference type="EMBL" id="GAA4155115.1"/>
    </source>
</evidence>
<reference evidence="2" key="1">
    <citation type="journal article" date="2014" name="Int. J. Syst. Evol. Microbiol.">
        <title>Complete genome of a new Firmicutes species belonging to the dominant human colonic microbiota ('Ruminococcus bicirculans') reveals two chromosomes and a selective capacity to utilize plant glucans.</title>
        <authorList>
            <consortium name="NISC Comparative Sequencing Program"/>
            <person name="Wegmann U."/>
            <person name="Louis P."/>
            <person name="Goesmann A."/>
            <person name="Henrissat B."/>
            <person name="Duncan S.H."/>
            <person name="Flint H.J."/>
        </authorList>
    </citation>
    <scope>NUCLEOTIDE SEQUENCE</scope>
    <source>
        <strain evidence="2">JCM 17590</strain>
    </source>
</reference>
<keyword evidence="2" id="KW-0378">Hydrolase</keyword>
<dbReference type="Pfam" id="PF13472">
    <property type="entry name" value="Lipase_GDSL_2"/>
    <property type="match status" value="1"/>
</dbReference>
<accession>A0ABP7ZEG3</accession>
<dbReference type="Gene3D" id="3.40.50.1110">
    <property type="entry name" value="SGNH hydrolase"/>
    <property type="match status" value="1"/>
</dbReference>
<dbReference type="PANTHER" id="PTHR30383:SF5">
    <property type="entry name" value="SGNH HYDROLASE-TYPE ESTERASE DOMAIN-CONTAINING PROTEIN"/>
    <property type="match status" value="1"/>
</dbReference>
<evidence type="ECO:0000259" key="1">
    <source>
        <dbReference type="Pfam" id="PF13472"/>
    </source>
</evidence>
<dbReference type="RefSeq" id="WP_344790032.1">
    <property type="nucleotide sequence ID" value="NZ_BAABBV010000001.1"/>
</dbReference>
<dbReference type="InterPro" id="IPR013830">
    <property type="entry name" value="SGNH_hydro"/>
</dbReference>
<gene>
    <name evidence="2" type="ORF">GCM10022286_03660</name>
</gene>
<sequence>MSKETKSLTLNPQLEEFQTSLIAKYAAANRTAKRGQIVFVGSSLMEIFPIEQWEEAGEVAFDKYIYNRAVRATTTAFLLKHIDTQIFDLEPSKIFINIGTNDIGFQVPEDEFLANEREIFRRIAERLPDCVTYVLRYYPINTVDFQNDEDEKTLFATRSNAAFQAASDKIEALAGEFGFHFIDVNAGLADERGNLKKELTFDGAHLNPDGYRVVLNNLTPYL</sequence>
<dbReference type="InterPro" id="IPR051532">
    <property type="entry name" value="Ester_Hydrolysis_Enzymes"/>
</dbReference>
<keyword evidence="3" id="KW-1185">Reference proteome</keyword>
<comment type="caution">
    <text evidence="2">The sequence shown here is derived from an EMBL/GenBank/DDBJ whole genome shotgun (WGS) entry which is preliminary data.</text>
</comment>
<reference evidence="2" key="2">
    <citation type="submission" date="2023-12" db="EMBL/GenBank/DDBJ databases">
        <authorList>
            <person name="Sun Q."/>
            <person name="Inoue M."/>
        </authorList>
    </citation>
    <scope>NUCLEOTIDE SEQUENCE</scope>
    <source>
        <strain evidence="2">JCM 17590</strain>
    </source>
</reference>
<name>A0ABP7ZEG3_9MICO</name>
<organism evidence="2 3">
    <name type="scientific">Gryllotalpicola daejeonensis</name>
    <dbReference type="NCBI Taxonomy" id="993087"/>
    <lineage>
        <taxon>Bacteria</taxon>
        <taxon>Bacillati</taxon>
        <taxon>Actinomycetota</taxon>
        <taxon>Actinomycetes</taxon>
        <taxon>Micrococcales</taxon>
        <taxon>Microbacteriaceae</taxon>
        <taxon>Gryllotalpicola</taxon>
    </lineage>
</organism>
<proteinExistence type="predicted"/>
<feature type="domain" description="SGNH hydrolase-type esterase" evidence="1">
    <location>
        <begin position="63"/>
        <end position="213"/>
    </location>
</feature>
<evidence type="ECO:0000313" key="3">
    <source>
        <dbReference type="Proteomes" id="UP001415169"/>
    </source>
</evidence>
<protein>
    <submittedName>
        <fullName evidence="2">SGNH/GDSL hydrolase family protein</fullName>
    </submittedName>
</protein>
<dbReference type="SUPFAM" id="SSF52266">
    <property type="entry name" value="SGNH hydrolase"/>
    <property type="match status" value="1"/>
</dbReference>
<dbReference type="InterPro" id="IPR036514">
    <property type="entry name" value="SGNH_hydro_sf"/>
</dbReference>
<dbReference type="PANTHER" id="PTHR30383">
    <property type="entry name" value="THIOESTERASE 1/PROTEASE 1/LYSOPHOSPHOLIPASE L1"/>
    <property type="match status" value="1"/>
</dbReference>